<evidence type="ECO:0000313" key="2">
    <source>
        <dbReference type="Proteomes" id="UP001500416"/>
    </source>
</evidence>
<dbReference type="InterPro" id="IPR036412">
    <property type="entry name" value="HAD-like_sf"/>
</dbReference>
<dbReference type="NCBIfam" id="TIGR01509">
    <property type="entry name" value="HAD-SF-IA-v3"/>
    <property type="match status" value="1"/>
</dbReference>
<comment type="caution">
    <text evidence="1">The sequence shown here is derived from an EMBL/GenBank/DDBJ whole genome shotgun (WGS) entry which is preliminary data.</text>
</comment>
<dbReference type="InterPro" id="IPR006439">
    <property type="entry name" value="HAD-SF_hydro_IA"/>
</dbReference>
<name>A0ABP3D9E6_9PSEU</name>
<evidence type="ECO:0000313" key="1">
    <source>
        <dbReference type="EMBL" id="GAA0226626.1"/>
    </source>
</evidence>
<dbReference type="RefSeq" id="WP_343934010.1">
    <property type="nucleotide sequence ID" value="NZ_BAAABU010000004.1"/>
</dbReference>
<dbReference type="Gene3D" id="3.40.50.1000">
    <property type="entry name" value="HAD superfamily/HAD-like"/>
    <property type="match status" value="1"/>
</dbReference>
<dbReference type="PANTHER" id="PTHR43611:SF3">
    <property type="entry name" value="FLAVIN MONONUCLEOTIDE HYDROLASE 1, CHLOROPLATIC"/>
    <property type="match status" value="1"/>
</dbReference>
<keyword evidence="2" id="KW-1185">Reference proteome</keyword>
<protein>
    <submittedName>
        <fullName evidence="1">HAD family phosphatase</fullName>
    </submittedName>
</protein>
<dbReference type="Proteomes" id="UP001500416">
    <property type="component" value="Unassembled WGS sequence"/>
</dbReference>
<organism evidence="1 2">
    <name type="scientific">Saccharothrix mutabilis subsp. mutabilis</name>
    <dbReference type="NCBI Taxonomy" id="66855"/>
    <lineage>
        <taxon>Bacteria</taxon>
        <taxon>Bacillati</taxon>
        <taxon>Actinomycetota</taxon>
        <taxon>Actinomycetes</taxon>
        <taxon>Pseudonocardiales</taxon>
        <taxon>Pseudonocardiaceae</taxon>
        <taxon>Saccharothrix</taxon>
    </lineage>
</organism>
<accession>A0ABP3D9E6</accession>
<dbReference type="CDD" id="cd02603">
    <property type="entry name" value="HAD_sEH-N_like"/>
    <property type="match status" value="1"/>
</dbReference>
<dbReference type="PRINTS" id="PR00413">
    <property type="entry name" value="HADHALOGNASE"/>
</dbReference>
<reference evidence="2" key="1">
    <citation type="journal article" date="2019" name="Int. J. Syst. Evol. Microbiol.">
        <title>The Global Catalogue of Microorganisms (GCM) 10K type strain sequencing project: providing services to taxonomists for standard genome sequencing and annotation.</title>
        <authorList>
            <consortium name="The Broad Institute Genomics Platform"/>
            <consortium name="The Broad Institute Genome Sequencing Center for Infectious Disease"/>
            <person name="Wu L."/>
            <person name="Ma J."/>
        </authorList>
    </citation>
    <scope>NUCLEOTIDE SEQUENCE [LARGE SCALE GENOMIC DNA]</scope>
    <source>
        <strain evidence="2">JCM 3380</strain>
    </source>
</reference>
<dbReference type="InterPro" id="IPR023214">
    <property type="entry name" value="HAD_sf"/>
</dbReference>
<dbReference type="PANTHER" id="PTHR43611">
    <property type="entry name" value="ALPHA-D-GLUCOSE 1-PHOSPHATE PHOSPHATASE"/>
    <property type="match status" value="1"/>
</dbReference>
<dbReference type="SUPFAM" id="SSF56784">
    <property type="entry name" value="HAD-like"/>
    <property type="match status" value="1"/>
</dbReference>
<dbReference type="EMBL" id="BAAABU010000004">
    <property type="protein sequence ID" value="GAA0226626.1"/>
    <property type="molecule type" value="Genomic_DNA"/>
</dbReference>
<dbReference type="Pfam" id="PF00702">
    <property type="entry name" value="Hydrolase"/>
    <property type="match status" value="1"/>
</dbReference>
<proteinExistence type="predicted"/>
<sequence length="196" mass="21238">MTRWVVFDYGNVLSEPHTGLDALAGVLDAPADRFEEVYWSFRLAYDHGMSDLEYWRSVGKALGVEVSEGLAAELNRADFAVWLRASRPAVGLVAELAAAGVPLALLSNAPSSFGRALAEQPWTRHFDHLVFSGDLGVAKPAPEVWASVAELLGSSDCVFFDDRPENVAGAVEAGWTGVEWRGAEHAREELARLGVL</sequence>
<gene>
    <name evidence="1" type="ORF">GCM10010492_26150</name>
</gene>